<reference evidence="3 4" key="1">
    <citation type="submission" date="2019-02" db="EMBL/GenBank/DDBJ databases">
        <title>Planctomycetal bacteria perform biofilm scaping via a novel small molecule.</title>
        <authorList>
            <person name="Jeske O."/>
            <person name="Boedeker C."/>
            <person name="Wiegand S."/>
            <person name="Breitling P."/>
            <person name="Kallscheuer N."/>
            <person name="Jogler M."/>
            <person name="Rohde M."/>
            <person name="Petersen J."/>
            <person name="Medema M.H."/>
            <person name="Surup F."/>
            <person name="Jogler C."/>
        </authorList>
    </citation>
    <scope>NUCLEOTIDE SEQUENCE [LARGE SCALE GENOMIC DNA]</scope>
    <source>
        <strain evidence="3 4">Mal15</strain>
    </source>
</reference>
<evidence type="ECO:0000313" key="3">
    <source>
        <dbReference type="EMBL" id="QEG02474.1"/>
    </source>
</evidence>
<accession>A0A5B9MNF8</accession>
<dbReference type="EMBL" id="CP036264">
    <property type="protein sequence ID" value="QEG02474.1"/>
    <property type="molecule type" value="Genomic_DNA"/>
</dbReference>
<keyword evidence="4" id="KW-1185">Reference proteome</keyword>
<evidence type="ECO:0000313" key="4">
    <source>
        <dbReference type="Proteomes" id="UP000321353"/>
    </source>
</evidence>
<feature type="region of interest" description="Disordered" evidence="2">
    <location>
        <begin position="31"/>
        <end position="50"/>
    </location>
</feature>
<keyword evidence="1" id="KW-0175">Coiled coil</keyword>
<organism evidence="3 4">
    <name type="scientific">Stieleria maiorica</name>
    <dbReference type="NCBI Taxonomy" id="2795974"/>
    <lineage>
        <taxon>Bacteria</taxon>
        <taxon>Pseudomonadati</taxon>
        <taxon>Planctomycetota</taxon>
        <taxon>Planctomycetia</taxon>
        <taxon>Pirellulales</taxon>
        <taxon>Pirellulaceae</taxon>
        <taxon>Stieleria</taxon>
    </lineage>
</organism>
<protein>
    <submittedName>
        <fullName evidence="3">Uncharacterized protein</fullName>
    </submittedName>
</protein>
<evidence type="ECO:0000256" key="2">
    <source>
        <dbReference type="SAM" id="MobiDB-lite"/>
    </source>
</evidence>
<dbReference type="AlphaFoldDB" id="A0A5B9MNF8"/>
<name>A0A5B9MNF8_9BACT</name>
<dbReference type="Proteomes" id="UP000321353">
    <property type="component" value="Chromosome"/>
</dbReference>
<proteinExistence type="predicted"/>
<sequence length="208" mass="23575">MKVERGPRRILHLACILGIFGSAMPPVHAPLLGADNPPQSKLEKAGPQPTLATEREQAVLQMVHDHLPEIKVLLDQLREKEPKQYGIAISNLAKSSRRLQTAKKRGEEAFELEVHVVQAQSAINLLVAKLKIRDNKKDRAALREATKRLELAQIARASFEVEQIRSRLDKLNEQLETAEKRLDEKQSNLDDNIQKGFQTYLRKSGRKE</sequence>
<dbReference type="KEGG" id="smam:Mal15_65950"/>
<feature type="coiled-coil region" evidence="1">
    <location>
        <begin position="142"/>
        <end position="195"/>
    </location>
</feature>
<gene>
    <name evidence="3" type="ORF">Mal15_65950</name>
</gene>
<dbReference type="RefSeq" id="WP_147871408.1">
    <property type="nucleotide sequence ID" value="NZ_CP036264.1"/>
</dbReference>
<evidence type="ECO:0000256" key="1">
    <source>
        <dbReference type="SAM" id="Coils"/>
    </source>
</evidence>